<sequence>MAHRTLRRHGHRLPIGYDSAMELASFIPPPTLIDTIWPTPVFSTLQHPLYHDKVASVLLFRSVSIMKDLQSSRGVSSSGASGSYQPYPKARPSPRNSPQKNGSPRKRLTVGEKLPVLSPEQQTRLQNELLPGCKEPYVQAGLTIAQIHEMSKADGQAQVDQARKYTAVAMSKMYKTQRRAPPAAPAPITAEQRARGRLLRYISLYEDEYREDILEYMYKLQERTMPSRSAMEQQTDIDLAMRRALVDFMVELHSVFHLRQETLYLGINILDRYTSRRVVNKKHYQLVGCVAMWIAAKFEDSKDHVPNTGDLRDFCHNVYEEGSFIQMECHVLNTINWELGHPTSEAWFRCMVRRANGDGFPILAGGIGLAGIETGTFEIACRTGVRPGFALWSLDRSERDSRMMDGPALLI</sequence>
<dbReference type="AlphaFoldDB" id="A0A0C2XSC4"/>
<dbReference type="FunFam" id="1.10.472.10:FF:000010">
    <property type="entry name" value="G1/S-specific cyclin Cln1"/>
    <property type="match status" value="1"/>
</dbReference>
<dbReference type="InterPro" id="IPR036915">
    <property type="entry name" value="Cyclin-like_sf"/>
</dbReference>
<reference evidence="9" key="2">
    <citation type="submission" date="2015-01" db="EMBL/GenBank/DDBJ databases">
        <title>Evolutionary Origins and Diversification of the Mycorrhizal Mutualists.</title>
        <authorList>
            <consortium name="DOE Joint Genome Institute"/>
            <consortium name="Mycorrhizal Genomics Consortium"/>
            <person name="Kohler A."/>
            <person name="Kuo A."/>
            <person name="Nagy L.G."/>
            <person name="Floudas D."/>
            <person name="Copeland A."/>
            <person name="Barry K.W."/>
            <person name="Cichocki N."/>
            <person name="Veneault-Fourrey C."/>
            <person name="LaButti K."/>
            <person name="Lindquist E.A."/>
            <person name="Lipzen A."/>
            <person name="Lundell T."/>
            <person name="Morin E."/>
            <person name="Murat C."/>
            <person name="Riley R."/>
            <person name="Ohm R."/>
            <person name="Sun H."/>
            <person name="Tunlid A."/>
            <person name="Henrissat B."/>
            <person name="Grigoriev I.V."/>
            <person name="Hibbett D.S."/>
            <person name="Martin F."/>
        </authorList>
    </citation>
    <scope>NUCLEOTIDE SEQUENCE [LARGE SCALE GENOMIC DNA]</scope>
    <source>
        <strain evidence="9">MAFF 305830</strain>
    </source>
</reference>
<evidence type="ECO:0000256" key="4">
    <source>
        <dbReference type="ARBA" id="ARBA00023306"/>
    </source>
</evidence>
<reference evidence="8 9" key="1">
    <citation type="submission" date="2014-04" db="EMBL/GenBank/DDBJ databases">
        <authorList>
            <consortium name="DOE Joint Genome Institute"/>
            <person name="Kuo A."/>
            <person name="Zuccaro A."/>
            <person name="Kohler A."/>
            <person name="Nagy L.G."/>
            <person name="Floudas D."/>
            <person name="Copeland A."/>
            <person name="Barry K.W."/>
            <person name="Cichocki N."/>
            <person name="Veneault-Fourrey C."/>
            <person name="LaButti K."/>
            <person name="Lindquist E.A."/>
            <person name="Lipzen A."/>
            <person name="Lundell T."/>
            <person name="Morin E."/>
            <person name="Murat C."/>
            <person name="Sun H."/>
            <person name="Tunlid A."/>
            <person name="Henrissat B."/>
            <person name="Grigoriev I.V."/>
            <person name="Hibbett D.S."/>
            <person name="Martin F."/>
            <person name="Nordberg H.P."/>
            <person name="Cantor M.N."/>
            <person name="Hua S.X."/>
        </authorList>
    </citation>
    <scope>NUCLEOTIDE SEQUENCE [LARGE SCALE GENOMIC DNA]</scope>
    <source>
        <strain evidence="8 9">MAFF 305830</strain>
    </source>
</reference>
<dbReference type="GO" id="GO:0051301">
    <property type="term" value="P:cell division"/>
    <property type="evidence" value="ECO:0007669"/>
    <property type="project" value="UniProtKB-KW"/>
</dbReference>
<evidence type="ECO:0000256" key="2">
    <source>
        <dbReference type="ARBA" id="ARBA00022618"/>
    </source>
</evidence>
<keyword evidence="3 5" id="KW-0195">Cyclin</keyword>
<dbReference type="InterPro" id="IPR048258">
    <property type="entry name" value="Cyclins_cyclin-box"/>
</dbReference>
<dbReference type="OrthoDB" id="5590282at2759"/>
<evidence type="ECO:0000313" key="9">
    <source>
        <dbReference type="Proteomes" id="UP000054097"/>
    </source>
</evidence>
<dbReference type="Gene3D" id="1.10.472.10">
    <property type="entry name" value="Cyclin-like"/>
    <property type="match status" value="2"/>
</dbReference>
<evidence type="ECO:0000256" key="6">
    <source>
        <dbReference type="SAM" id="MobiDB-lite"/>
    </source>
</evidence>
<comment type="similarity">
    <text evidence="1 5">Belongs to the cyclin family.</text>
</comment>
<dbReference type="InterPro" id="IPR039361">
    <property type="entry name" value="Cyclin"/>
</dbReference>
<dbReference type="InterPro" id="IPR006671">
    <property type="entry name" value="Cyclin_N"/>
</dbReference>
<name>A0A0C2XSC4_SERVB</name>
<dbReference type="Pfam" id="PF00134">
    <property type="entry name" value="Cyclin_N"/>
    <property type="match status" value="1"/>
</dbReference>
<keyword evidence="2" id="KW-0132">Cell division</keyword>
<dbReference type="GO" id="GO:0051726">
    <property type="term" value="P:regulation of cell cycle"/>
    <property type="evidence" value="ECO:0007669"/>
    <property type="project" value="UniProtKB-ARBA"/>
</dbReference>
<organism evidence="8 9">
    <name type="scientific">Serendipita vermifera MAFF 305830</name>
    <dbReference type="NCBI Taxonomy" id="933852"/>
    <lineage>
        <taxon>Eukaryota</taxon>
        <taxon>Fungi</taxon>
        <taxon>Dikarya</taxon>
        <taxon>Basidiomycota</taxon>
        <taxon>Agaricomycotina</taxon>
        <taxon>Agaricomycetes</taxon>
        <taxon>Sebacinales</taxon>
        <taxon>Serendipitaceae</taxon>
        <taxon>Serendipita</taxon>
    </lineage>
</organism>
<protein>
    <recommendedName>
        <fullName evidence="7">Cyclin-like domain-containing protein</fullName>
    </recommendedName>
</protein>
<dbReference type="EMBL" id="KN824281">
    <property type="protein sequence ID" value="KIM31847.1"/>
    <property type="molecule type" value="Genomic_DNA"/>
</dbReference>
<proteinExistence type="inferred from homology"/>
<dbReference type="PANTHER" id="PTHR10177">
    <property type="entry name" value="CYCLINS"/>
    <property type="match status" value="1"/>
</dbReference>
<dbReference type="SUPFAM" id="SSF47954">
    <property type="entry name" value="Cyclin-like"/>
    <property type="match status" value="1"/>
</dbReference>
<dbReference type="InterPro" id="IPR013763">
    <property type="entry name" value="Cyclin-like_dom"/>
</dbReference>
<evidence type="ECO:0000256" key="5">
    <source>
        <dbReference type="RuleBase" id="RU000383"/>
    </source>
</evidence>
<feature type="compositionally biased region" description="Low complexity" evidence="6">
    <location>
        <begin position="71"/>
        <end position="83"/>
    </location>
</feature>
<evidence type="ECO:0000313" key="8">
    <source>
        <dbReference type="EMBL" id="KIM31847.1"/>
    </source>
</evidence>
<evidence type="ECO:0000259" key="7">
    <source>
        <dbReference type="SMART" id="SM00385"/>
    </source>
</evidence>
<dbReference type="Proteomes" id="UP000054097">
    <property type="component" value="Unassembled WGS sequence"/>
</dbReference>
<dbReference type="STRING" id="933852.A0A0C2XSC4"/>
<dbReference type="PROSITE" id="PS00292">
    <property type="entry name" value="CYCLINS"/>
    <property type="match status" value="1"/>
</dbReference>
<feature type="region of interest" description="Disordered" evidence="6">
    <location>
        <begin position="71"/>
        <end position="121"/>
    </location>
</feature>
<accession>A0A0C2XSC4</accession>
<dbReference type="HOGENOM" id="CLU_669334_0_0_1"/>
<keyword evidence="4" id="KW-0131">Cell cycle</keyword>
<evidence type="ECO:0000256" key="3">
    <source>
        <dbReference type="ARBA" id="ARBA00023127"/>
    </source>
</evidence>
<dbReference type="SMART" id="SM00385">
    <property type="entry name" value="CYCLIN"/>
    <property type="match status" value="1"/>
</dbReference>
<evidence type="ECO:0000256" key="1">
    <source>
        <dbReference type="ARBA" id="ARBA00008742"/>
    </source>
</evidence>
<dbReference type="GO" id="GO:0019887">
    <property type="term" value="F:protein kinase regulator activity"/>
    <property type="evidence" value="ECO:0007669"/>
    <property type="project" value="UniProtKB-ARBA"/>
</dbReference>
<feature type="domain" description="Cyclin-like" evidence="7">
    <location>
        <begin position="247"/>
        <end position="333"/>
    </location>
</feature>
<gene>
    <name evidence="8" type="ORF">M408DRAFT_6878</name>
</gene>
<dbReference type="GO" id="GO:0044843">
    <property type="term" value="P:cell cycle G1/S phase transition"/>
    <property type="evidence" value="ECO:0007669"/>
    <property type="project" value="UniProtKB-ARBA"/>
</dbReference>
<keyword evidence="9" id="KW-1185">Reference proteome</keyword>